<reference evidence="2" key="2">
    <citation type="submission" date="2023-05" db="EMBL/GenBank/DDBJ databases">
        <authorList>
            <consortium name="Lawrence Berkeley National Laboratory"/>
            <person name="Steindorff A."/>
            <person name="Hensen N."/>
            <person name="Bonometti L."/>
            <person name="Westerberg I."/>
            <person name="Brannstrom I.O."/>
            <person name="Guillou S."/>
            <person name="Cros-Aarteil S."/>
            <person name="Calhoun S."/>
            <person name="Haridas S."/>
            <person name="Kuo A."/>
            <person name="Mondo S."/>
            <person name="Pangilinan J."/>
            <person name="Riley R."/>
            <person name="Labutti K."/>
            <person name="Andreopoulos B."/>
            <person name="Lipzen A."/>
            <person name="Chen C."/>
            <person name="Yanf M."/>
            <person name="Daum C."/>
            <person name="Ng V."/>
            <person name="Clum A."/>
            <person name="Ohm R."/>
            <person name="Martin F."/>
            <person name="Silar P."/>
            <person name="Natvig D."/>
            <person name="Lalanne C."/>
            <person name="Gautier V."/>
            <person name="Ament-Velasquez S.L."/>
            <person name="Kruys A."/>
            <person name="Hutchinson M.I."/>
            <person name="Powell A.J."/>
            <person name="Barry K."/>
            <person name="Miller A.N."/>
            <person name="Grigoriev I.V."/>
            <person name="Debuchy R."/>
            <person name="Gladieux P."/>
            <person name="Thoren M.H."/>
            <person name="Johannesson H."/>
        </authorList>
    </citation>
    <scope>NUCLEOTIDE SEQUENCE</scope>
    <source>
        <strain evidence="2">PSN243</strain>
    </source>
</reference>
<dbReference type="AlphaFoldDB" id="A0AAV9GMB2"/>
<protein>
    <recommendedName>
        <fullName evidence="4">Carbohydrate-binding module family 50 protein</fullName>
    </recommendedName>
</protein>
<accession>A0AAV9GMB2</accession>
<evidence type="ECO:0000313" key="3">
    <source>
        <dbReference type="Proteomes" id="UP001321760"/>
    </source>
</evidence>
<sequence>MGRWAYLDSDEDRLPEGMRRVAYDADTQTYTYKDSKGVLWEGVPGARYGRLRRVDQNPNQAPPLPVFESDDKEIMGEEPAYVLHDPDDDDEKKTNNTTFDSILKENAPTTTTEPRRAHMRRWNSLSRAATKLIPKLPPLPGDTRDAESTGEPRSSTEKPLASSLRRRASTMSAITRGVADGVKQMFAEESEYRSHRAR</sequence>
<reference evidence="2" key="1">
    <citation type="journal article" date="2023" name="Mol. Phylogenet. Evol.">
        <title>Genome-scale phylogeny and comparative genomics of the fungal order Sordariales.</title>
        <authorList>
            <person name="Hensen N."/>
            <person name="Bonometti L."/>
            <person name="Westerberg I."/>
            <person name="Brannstrom I.O."/>
            <person name="Guillou S."/>
            <person name="Cros-Aarteil S."/>
            <person name="Calhoun S."/>
            <person name="Haridas S."/>
            <person name="Kuo A."/>
            <person name="Mondo S."/>
            <person name="Pangilinan J."/>
            <person name="Riley R."/>
            <person name="LaButti K."/>
            <person name="Andreopoulos B."/>
            <person name="Lipzen A."/>
            <person name="Chen C."/>
            <person name="Yan M."/>
            <person name="Daum C."/>
            <person name="Ng V."/>
            <person name="Clum A."/>
            <person name="Steindorff A."/>
            <person name="Ohm R.A."/>
            <person name="Martin F."/>
            <person name="Silar P."/>
            <person name="Natvig D.O."/>
            <person name="Lalanne C."/>
            <person name="Gautier V."/>
            <person name="Ament-Velasquez S.L."/>
            <person name="Kruys A."/>
            <person name="Hutchinson M.I."/>
            <person name="Powell A.J."/>
            <person name="Barry K."/>
            <person name="Miller A.N."/>
            <person name="Grigoriev I.V."/>
            <person name="Debuchy R."/>
            <person name="Gladieux P."/>
            <person name="Hiltunen Thoren M."/>
            <person name="Johannesson H."/>
        </authorList>
    </citation>
    <scope>NUCLEOTIDE SEQUENCE</scope>
    <source>
        <strain evidence="2">PSN243</strain>
    </source>
</reference>
<name>A0AAV9GMB2_9PEZI</name>
<dbReference type="EMBL" id="MU865947">
    <property type="protein sequence ID" value="KAK4447786.1"/>
    <property type="molecule type" value="Genomic_DNA"/>
</dbReference>
<keyword evidence="3" id="KW-1185">Reference proteome</keyword>
<feature type="region of interest" description="Disordered" evidence="1">
    <location>
        <begin position="51"/>
        <end position="172"/>
    </location>
</feature>
<evidence type="ECO:0008006" key="4">
    <source>
        <dbReference type="Google" id="ProtNLM"/>
    </source>
</evidence>
<gene>
    <name evidence="2" type="ORF">QBC34DRAFT_439737</name>
</gene>
<dbReference type="Proteomes" id="UP001321760">
    <property type="component" value="Unassembled WGS sequence"/>
</dbReference>
<evidence type="ECO:0000313" key="2">
    <source>
        <dbReference type="EMBL" id="KAK4447786.1"/>
    </source>
</evidence>
<proteinExistence type="predicted"/>
<comment type="caution">
    <text evidence="2">The sequence shown here is derived from an EMBL/GenBank/DDBJ whole genome shotgun (WGS) entry which is preliminary data.</text>
</comment>
<organism evidence="2 3">
    <name type="scientific">Podospora aff. communis PSN243</name>
    <dbReference type="NCBI Taxonomy" id="3040156"/>
    <lineage>
        <taxon>Eukaryota</taxon>
        <taxon>Fungi</taxon>
        <taxon>Dikarya</taxon>
        <taxon>Ascomycota</taxon>
        <taxon>Pezizomycotina</taxon>
        <taxon>Sordariomycetes</taxon>
        <taxon>Sordariomycetidae</taxon>
        <taxon>Sordariales</taxon>
        <taxon>Podosporaceae</taxon>
        <taxon>Podospora</taxon>
    </lineage>
</organism>
<evidence type="ECO:0000256" key="1">
    <source>
        <dbReference type="SAM" id="MobiDB-lite"/>
    </source>
</evidence>